<keyword evidence="4 6" id="KW-0472">Membrane</keyword>
<dbReference type="RefSeq" id="WP_092785534.1">
    <property type="nucleotide sequence ID" value="NZ_FNAP01000006.1"/>
</dbReference>
<evidence type="ECO:0000256" key="5">
    <source>
        <dbReference type="SAM" id="MobiDB-lite"/>
    </source>
</evidence>
<gene>
    <name evidence="8" type="ORF">SAMN05421720_10654</name>
</gene>
<evidence type="ECO:0000313" key="9">
    <source>
        <dbReference type="Proteomes" id="UP000199412"/>
    </source>
</evidence>
<evidence type="ECO:0000259" key="7">
    <source>
        <dbReference type="Pfam" id="PF04357"/>
    </source>
</evidence>
<dbReference type="AlphaFoldDB" id="A0A1G7CGV7"/>
<evidence type="ECO:0000313" key="8">
    <source>
        <dbReference type="EMBL" id="SDE37960.1"/>
    </source>
</evidence>
<sequence>MAEAADRPGYAPESGPPAPRSRGRRRKRLIPVLTLIVVLVGAGVAGSGGWIFRTESGRDWLRGTIVDLVNGTGVVSVELEALNGDLPFSLELVGLTVSDAEGMWLAVDRVALAWDPAHLLDPRFHIDSVHAEGVLLNRLPVFPASEPAEETSGGFDFGLLGLLTVADLRLDGVFVGSSIIGEPVLLDLAGHLGSEGEALDPTAITAALQARRIDGDLAELDAKVRLEGPSFDHVNVDLEARADSRRAPDVVQALMPHPVTVSGRVRYGLSDSTIAVNALRITDDHGVTLTAKADAALSPLTARAEAGLNLTRLDRLTPILGSLSPAGSGTLTLDDITLDETLMVSANARLTLTDAALGLPQVEALLGSRPDLTAGVTFDPAAGLSVADLTLSGALVSLAGAVSIPADFETLDADLSAHLATLDPLTGGALVGAATVRARASGALGNPDVSATVQVPTTQLAGQVWHTLNVSATAAGVASGPSGTLEATATGPAGPVSVSAAYALPGFAVAEVSDLSVEAPGLRLDGTARADLATLLTEGSARLSITNARTLAAWGAPGLAGSLSADVTLDPSGDRQHVTATARGTDVSLSDGAVSLGALTVDATVDDAFGGAAITAKVRSQTGGAGAVQWDTLAADLNGTADDLTATVDLSGTGPTGPLTLAVATRVQPGESRATLTRLTLDNAGRTLAAREPAAVTWVDGVRVDRLAVDVEDGVVTVQGGMTGDALDVSVSAEAVPLTLAELAAPDLGLSGRLDATLTLSGRLPTPEGTLRVGVRDVSFADAQDAPPLAADVSGRLRGGRLTAEATLSGFAERPTRATADLPLVLGADGPIPPDAPLSASVDWDGPVGRVWEMLPLIDHRLSGNLVLTATVDGTLAAPGIAADVRLTGGEYEHLTAGTLIDDLSVTASAAGTDRLTVSLSGTDGGTGRLSGEGDVRLGAEGPEGTVSVRLDKAMVVRRDDVTASADADLTLDLAGAAGSRLSGWVQTGEVRVRLVGGGAAAVPDLETVEIRDETGTAMAALERAAAERGSDEAAATGPDVALDIAVRMPNRVYVTGQGLDSEWGGDLQVGGTAAAPRINGTIDIRRGTIEVIGRTLTIRTGQIRFAGGRRINPLIDILAAYETSDAEARIGLRGPADDPQFVLESTPPRPRDEVLSLILFDKRTGELTTLETVQLARALAALTGVGGGTQTGILDTVRQATGLDVLRFGQGGEGGGPGVEAGTYLGDDIYVGVEQGIDAGDGGVSVEVDLGAGFRVESKARRSGAGEVGVLWRRDY</sequence>
<evidence type="ECO:0000256" key="3">
    <source>
        <dbReference type="ARBA" id="ARBA00022989"/>
    </source>
</evidence>
<dbReference type="PANTHER" id="PTHR36985:SF1">
    <property type="entry name" value="TRANSLOCATION AND ASSEMBLY MODULE SUBUNIT TAMB"/>
    <property type="match status" value="1"/>
</dbReference>
<feature type="region of interest" description="Disordered" evidence="5">
    <location>
        <begin position="1"/>
        <end position="23"/>
    </location>
</feature>
<reference evidence="8 9" key="1">
    <citation type="submission" date="2016-10" db="EMBL/GenBank/DDBJ databases">
        <authorList>
            <person name="de Groot N.N."/>
        </authorList>
    </citation>
    <scope>NUCLEOTIDE SEQUENCE [LARGE SCALE GENOMIC DNA]</scope>
    <source>
        <strain evidence="8 9">ATCC 700224</strain>
    </source>
</reference>
<accession>A0A1G7CGV7</accession>
<dbReference type="STRING" id="69960.SAMN05421720_10654"/>
<dbReference type="Pfam" id="PF04357">
    <property type="entry name" value="TamB"/>
    <property type="match status" value="1"/>
</dbReference>
<dbReference type="Proteomes" id="UP000199412">
    <property type="component" value="Unassembled WGS sequence"/>
</dbReference>
<evidence type="ECO:0000256" key="6">
    <source>
        <dbReference type="SAM" id="Phobius"/>
    </source>
</evidence>
<dbReference type="PANTHER" id="PTHR36985">
    <property type="entry name" value="TRANSLOCATION AND ASSEMBLY MODULE SUBUNIT TAMB"/>
    <property type="match status" value="1"/>
</dbReference>
<name>A0A1G7CGV7_9PROT</name>
<evidence type="ECO:0000256" key="4">
    <source>
        <dbReference type="ARBA" id="ARBA00023136"/>
    </source>
</evidence>
<dbReference type="OrthoDB" id="7784409at2"/>
<protein>
    <submittedName>
        <fullName evidence="8">Translocation and assembly module TamB</fullName>
    </submittedName>
</protein>
<keyword evidence="3 6" id="KW-1133">Transmembrane helix</keyword>
<dbReference type="GO" id="GO:0009306">
    <property type="term" value="P:protein secretion"/>
    <property type="evidence" value="ECO:0007669"/>
    <property type="project" value="InterPro"/>
</dbReference>
<organism evidence="8 9">
    <name type="scientific">Rhodospira trueperi</name>
    <dbReference type="NCBI Taxonomy" id="69960"/>
    <lineage>
        <taxon>Bacteria</taxon>
        <taxon>Pseudomonadati</taxon>
        <taxon>Pseudomonadota</taxon>
        <taxon>Alphaproteobacteria</taxon>
        <taxon>Rhodospirillales</taxon>
        <taxon>Rhodospirillaceae</taxon>
        <taxon>Rhodospira</taxon>
    </lineage>
</organism>
<feature type="transmembrane region" description="Helical" evidence="6">
    <location>
        <begin position="29"/>
        <end position="52"/>
    </location>
</feature>
<evidence type="ECO:0000256" key="1">
    <source>
        <dbReference type="ARBA" id="ARBA00004167"/>
    </source>
</evidence>
<proteinExistence type="predicted"/>
<evidence type="ECO:0000256" key="2">
    <source>
        <dbReference type="ARBA" id="ARBA00022692"/>
    </source>
</evidence>
<dbReference type="EMBL" id="FNAP01000006">
    <property type="protein sequence ID" value="SDE37960.1"/>
    <property type="molecule type" value="Genomic_DNA"/>
</dbReference>
<keyword evidence="9" id="KW-1185">Reference proteome</keyword>
<comment type="subcellular location">
    <subcellularLocation>
        <location evidence="1">Membrane</location>
        <topology evidence="1">Single-pass membrane protein</topology>
    </subcellularLocation>
</comment>
<keyword evidence="2 6" id="KW-0812">Transmembrane</keyword>
<dbReference type="GO" id="GO:0097347">
    <property type="term" value="C:TAM protein secretion complex"/>
    <property type="evidence" value="ECO:0007669"/>
    <property type="project" value="TreeGrafter"/>
</dbReference>
<feature type="domain" description="Translocation and assembly module TamB C-terminal" evidence="7">
    <location>
        <begin position="920"/>
        <end position="1277"/>
    </location>
</feature>
<dbReference type="InterPro" id="IPR007452">
    <property type="entry name" value="TamB_C"/>
</dbReference>
<dbReference type="GO" id="GO:0005886">
    <property type="term" value="C:plasma membrane"/>
    <property type="evidence" value="ECO:0007669"/>
    <property type="project" value="InterPro"/>
</dbReference>